<evidence type="ECO:0000256" key="1">
    <source>
        <dbReference type="SAM" id="MobiDB-lite"/>
    </source>
</evidence>
<gene>
    <name evidence="2" type="ORF">ABUW04_12395</name>
</gene>
<sequence>MGNLFARCMKWVWRGFAFFHGHALIVLAKIVVSKVSATASKVWNFLDFLHDPGKMIAEEMTQTEAVGRKDGVAGPQPTSTALPNPGEHVTTSAVRREQASIAEQGHAAVGLPNGIAQDADPTQVHAGLRSALYFRDPASDKSDPIAPSTTTYPAVSPSLSTEIDEDGQRSIDGMSM</sequence>
<feature type="region of interest" description="Disordered" evidence="1">
    <location>
        <begin position="67"/>
        <end position="88"/>
    </location>
</feature>
<organism evidence="2 3">
    <name type="scientific">Streptacidiphilus jeojiensis</name>
    <dbReference type="NCBI Taxonomy" id="3229225"/>
    <lineage>
        <taxon>Bacteria</taxon>
        <taxon>Bacillati</taxon>
        <taxon>Actinomycetota</taxon>
        <taxon>Actinomycetes</taxon>
        <taxon>Kitasatosporales</taxon>
        <taxon>Streptomycetaceae</taxon>
        <taxon>Streptacidiphilus</taxon>
    </lineage>
</organism>
<dbReference type="RefSeq" id="WP_380564575.1">
    <property type="nucleotide sequence ID" value="NZ_JBEUKS010000004.1"/>
</dbReference>
<proteinExistence type="predicted"/>
<dbReference type="Proteomes" id="UP001592581">
    <property type="component" value="Unassembled WGS sequence"/>
</dbReference>
<evidence type="ECO:0000313" key="3">
    <source>
        <dbReference type="Proteomes" id="UP001592581"/>
    </source>
</evidence>
<reference evidence="2 3" key="1">
    <citation type="submission" date="2024-06" db="EMBL/GenBank/DDBJ databases">
        <authorList>
            <person name="Lee S.D."/>
        </authorList>
    </citation>
    <scope>NUCLEOTIDE SEQUENCE [LARGE SCALE GENOMIC DNA]</scope>
    <source>
        <strain evidence="2 3">N1-10</strain>
    </source>
</reference>
<keyword evidence="3" id="KW-1185">Reference proteome</keyword>
<name>A0ABV6XLX4_9ACTN</name>
<comment type="caution">
    <text evidence="2">The sequence shown here is derived from an EMBL/GenBank/DDBJ whole genome shotgun (WGS) entry which is preliminary data.</text>
</comment>
<protein>
    <submittedName>
        <fullName evidence="2">Uncharacterized protein</fullName>
    </submittedName>
</protein>
<dbReference type="EMBL" id="JBEUKS010000004">
    <property type="protein sequence ID" value="MFC1439063.1"/>
    <property type="molecule type" value="Genomic_DNA"/>
</dbReference>
<feature type="compositionally biased region" description="Polar residues" evidence="1">
    <location>
        <begin position="147"/>
        <end position="161"/>
    </location>
</feature>
<accession>A0ABV6XLX4</accession>
<feature type="region of interest" description="Disordered" evidence="1">
    <location>
        <begin position="138"/>
        <end position="176"/>
    </location>
</feature>
<evidence type="ECO:0000313" key="2">
    <source>
        <dbReference type="EMBL" id="MFC1439063.1"/>
    </source>
</evidence>